<feature type="compositionally biased region" description="Polar residues" evidence="1">
    <location>
        <begin position="76"/>
        <end position="89"/>
    </location>
</feature>
<evidence type="ECO:0000313" key="2">
    <source>
        <dbReference type="EMBL" id="VDN28602.1"/>
    </source>
</evidence>
<dbReference type="InterPro" id="IPR021109">
    <property type="entry name" value="Peptidase_aspartic_dom_sf"/>
</dbReference>
<reference evidence="2 3" key="1">
    <citation type="submission" date="2018-11" db="EMBL/GenBank/DDBJ databases">
        <authorList>
            <consortium name="Pathogen Informatics"/>
        </authorList>
    </citation>
    <scope>NUCLEOTIDE SEQUENCE [LARGE SCALE GENOMIC DNA]</scope>
</reference>
<accession>A0A3P7Q9N5</accession>
<organism evidence="2 3">
    <name type="scientific">Dibothriocephalus latus</name>
    <name type="common">Fish tapeworm</name>
    <name type="synonym">Diphyllobothrium latum</name>
    <dbReference type="NCBI Taxonomy" id="60516"/>
    <lineage>
        <taxon>Eukaryota</taxon>
        <taxon>Metazoa</taxon>
        <taxon>Spiralia</taxon>
        <taxon>Lophotrochozoa</taxon>
        <taxon>Platyhelminthes</taxon>
        <taxon>Cestoda</taxon>
        <taxon>Eucestoda</taxon>
        <taxon>Diphyllobothriidea</taxon>
        <taxon>Diphyllobothriidae</taxon>
        <taxon>Dibothriocephalus</taxon>
    </lineage>
</organism>
<dbReference type="SUPFAM" id="SSF50630">
    <property type="entry name" value="Acid proteases"/>
    <property type="match status" value="1"/>
</dbReference>
<dbReference type="Proteomes" id="UP000281553">
    <property type="component" value="Unassembled WGS sequence"/>
</dbReference>
<keyword evidence="3" id="KW-1185">Reference proteome</keyword>
<evidence type="ECO:0000256" key="1">
    <source>
        <dbReference type="SAM" id="MobiDB-lite"/>
    </source>
</evidence>
<evidence type="ECO:0000313" key="3">
    <source>
        <dbReference type="Proteomes" id="UP000281553"/>
    </source>
</evidence>
<dbReference type="EMBL" id="UYRU01077862">
    <property type="protein sequence ID" value="VDN28602.1"/>
    <property type="molecule type" value="Genomic_DNA"/>
</dbReference>
<name>A0A3P7Q9N5_DIBLA</name>
<sequence length="117" mass="13252">MTTSDKKAMNISGRFLRLIGELDCDVSFGGTHFKGTYYITNRRKFDLIGLDWIEKLGLLDLPFNRFCNDVQSTWPSPAKSNQLTTNLMSTHPLPAKVPKKKKEEERGEKVPAASEPH</sequence>
<dbReference type="AlphaFoldDB" id="A0A3P7Q9N5"/>
<proteinExistence type="predicted"/>
<dbReference type="OrthoDB" id="6284779at2759"/>
<feature type="region of interest" description="Disordered" evidence="1">
    <location>
        <begin position="76"/>
        <end position="117"/>
    </location>
</feature>
<gene>
    <name evidence="2" type="ORF">DILT_LOCUS15208</name>
</gene>
<protein>
    <submittedName>
        <fullName evidence="2">Uncharacterized protein</fullName>
    </submittedName>
</protein>